<evidence type="ECO:0000256" key="5">
    <source>
        <dbReference type="HAMAP-Rule" id="MF_00014"/>
    </source>
</evidence>
<evidence type="ECO:0000256" key="3">
    <source>
        <dbReference type="ARBA" id="ARBA00022552"/>
    </source>
</evidence>
<protein>
    <recommendedName>
        <fullName evidence="5">Ribosome maturation factor RimM</fullName>
    </recommendedName>
</protein>
<dbReference type="InterPro" id="IPR011961">
    <property type="entry name" value="RimM"/>
</dbReference>
<dbReference type="AlphaFoldDB" id="A0A8J6I0H6"/>
<dbReference type="InterPro" id="IPR002676">
    <property type="entry name" value="RimM_N"/>
</dbReference>
<feature type="domain" description="RimM N-terminal" evidence="6">
    <location>
        <begin position="21"/>
        <end position="101"/>
    </location>
</feature>
<sequence>MSKKHPPYDPWRNPPPGMIAVGEVLTTQGNKGEVKVASFTDTFERWLELERVFVYTDRGQEELFLEKVRAYRGFVVVKFRGIDNISAGEALRGGFLWLPETERPPLPPDRFYIDQVLGLKVETMAGHPLGTVAQVMFTGGNDVYVIRGGEAGEILLPALKSVVRFVDLEAGIMRVELPPGLLDEEEERC</sequence>
<dbReference type="GO" id="GO:0005737">
    <property type="term" value="C:cytoplasm"/>
    <property type="evidence" value="ECO:0007669"/>
    <property type="project" value="UniProtKB-SubCell"/>
</dbReference>
<dbReference type="Pfam" id="PF24986">
    <property type="entry name" value="PRC_RimM"/>
    <property type="match status" value="1"/>
</dbReference>
<evidence type="ECO:0000259" key="7">
    <source>
        <dbReference type="Pfam" id="PF24986"/>
    </source>
</evidence>
<comment type="domain">
    <text evidence="5">The PRC barrel domain binds ribosomal protein uS19.</text>
</comment>
<evidence type="ECO:0000256" key="4">
    <source>
        <dbReference type="ARBA" id="ARBA00023186"/>
    </source>
</evidence>
<name>A0A8J6I0H6_9FIRM</name>
<comment type="function">
    <text evidence="5">An accessory protein needed during the final step in the assembly of 30S ribosomal subunit, possibly for assembly of the head region. Essential for efficient processing of 16S rRNA. May be needed both before and after RbfA during the maturation of 16S rRNA. It has affinity for free ribosomal 30S subunits but not for 70S ribosomes.</text>
</comment>
<dbReference type="HAMAP" id="MF_00014">
    <property type="entry name" value="Ribosome_mat_RimM"/>
    <property type="match status" value="1"/>
</dbReference>
<dbReference type="Proteomes" id="UP000657177">
    <property type="component" value="Unassembled WGS sequence"/>
</dbReference>
<keyword evidence="3 5" id="KW-0698">rRNA processing</keyword>
<dbReference type="SUPFAM" id="SSF50447">
    <property type="entry name" value="Translation proteins"/>
    <property type="match status" value="1"/>
</dbReference>
<evidence type="ECO:0000313" key="9">
    <source>
        <dbReference type="Proteomes" id="UP000657177"/>
    </source>
</evidence>
<evidence type="ECO:0000259" key="6">
    <source>
        <dbReference type="Pfam" id="PF01782"/>
    </source>
</evidence>
<dbReference type="EMBL" id="JAAKDE010000015">
    <property type="protein sequence ID" value="MBA2133480.1"/>
    <property type="molecule type" value="Genomic_DNA"/>
</dbReference>
<keyword evidence="1 5" id="KW-0963">Cytoplasm</keyword>
<comment type="subunit">
    <text evidence="5">Binds ribosomal protein uS19.</text>
</comment>
<dbReference type="GO" id="GO:0042274">
    <property type="term" value="P:ribosomal small subunit biogenesis"/>
    <property type="evidence" value="ECO:0007669"/>
    <property type="project" value="UniProtKB-UniRule"/>
</dbReference>
<dbReference type="InterPro" id="IPR036976">
    <property type="entry name" value="RimM_N_sf"/>
</dbReference>
<dbReference type="GO" id="GO:0006364">
    <property type="term" value="P:rRNA processing"/>
    <property type="evidence" value="ECO:0007669"/>
    <property type="project" value="UniProtKB-UniRule"/>
</dbReference>
<dbReference type="PANTHER" id="PTHR33692">
    <property type="entry name" value="RIBOSOME MATURATION FACTOR RIMM"/>
    <property type="match status" value="1"/>
</dbReference>
<organism evidence="8 9">
    <name type="scientific">Capillibacterium thermochitinicola</name>
    <dbReference type="NCBI Taxonomy" id="2699427"/>
    <lineage>
        <taxon>Bacteria</taxon>
        <taxon>Bacillati</taxon>
        <taxon>Bacillota</taxon>
        <taxon>Capillibacterium</taxon>
    </lineage>
</organism>
<keyword evidence="2 5" id="KW-0690">Ribosome biogenesis</keyword>
<evidence type="ECO:0000256" key="1">
    <source>
        <dbReference type="ARBA" id="ARBA00022490"/>
    </source>
</evidence>
<comment type="caution">
    <text evidence="8">The sequence shown here is derived from an EMBL/GenBank/DDBJ whole genome shotgun (WGS) entry which is preliminary data.</text>
</comment>
<dbReference type="Gene3D" id="2.30.30.240">
    <property type="entry name" value="PRC-barrel domain"/>
    <property type="match status" value="1"/>
</dbReference>
<feature type="domain" description="Ribosome maturation factor RimM PRC barrel" evidence="7">
    <location>
        <begin position="115"/>
        <end position="181"/>
    </location>
</feature>
<dbReference type="GO" id="GO:0005840">
    <property type="term" value="C:ribosome"/>
    <property type="evidence" value="ECO:0007669"/>
    <property type="project" value="InterPro"/>
</dbReference>
<dbReference type="Pfam" id="PF01782">
    <property type="entry name" value="RimM"/>
    <property type="match status" value="1"/>
</dbReference>
<dbReference type="SUPFAM" id="SSF50346">
    <property type="entry name" value="PRC-barrel domain"/>
    <property type="match status" value="1"/>
</dbReference>
<reference evidence="8" key="1">
    <citation type="submission" date="2020-06" db="EMBL/GenBank/DDBJ databases">
        <title>Novel chitinolytic bacterium.</title>
        <authorList>
            <person name="Ungkulpasvich U."/>
            <person name="Kosugi A."/>
            <person name="Uke A."/>
        </authorList>
    </citation>
    <scope>NUCLEOTIDE SEQUENCE</scope>
    <source>
        <strain evidence="8">UUS1-1</strain>
    </source>
</reference>
<comment type="similarity">
    <text evidence="5">Belongs to the RimM family.</text>
</comment>
<dbReference type="GO" id="GO:0043022">
    <property type="term" value="F:ribosome binding"/>
    <property type="evidence" value="ECO:0007669"/>
    <property type="project" value="InterPro"/>
</dbReference>
<dbReference type="InterPro" id="IPR009000">
    <property type="entry name" value="Transl_B-barrel_sf"/>
</dbReference>
<comment type="subcellular location">
    <subcellularLocation>
        <location evidence="5">Cytoplasm</location>
    </subcellularLocation>
</comment>
<accession>A0A8J6I0H6</accession>
<dbReference type="PANTHER" id="PTHR33692:SF1">
    <property type="entry name" value="RIBOSOME MATURATION FACTOR RIMM"/>
    <property type="match status" value="1"/>
</dbReference>
<proteinExistence type="inferred from homology"/>
<dbReference type="InterPro" id="IPR056792">
    <property type="entry name" value="PRC_RimM"/>
</dbReference>
<keyword evidence="4 5" id="KW-0143">Chaperone</keyword>
<dbReference type="NCBIfam" id="TIGR02273">
    <property type="entry name" value="16S_RimM"/>
    <property type="match status" value="1"/>
</dbReference>
<keyword evidence="9" id="KW-1185">Reference proteome</keyword>
<evidence type="ECO:0000313" key="8">
    <source>
        <dbReference type="EMBL" id="MBA2133480.1"/>
    </source>
</evidence>
<dbReference type="InterPro" id="IPR011033">
    <property type="entry name" value="PRC_barrel-like_sf"/>
</dbReference>
<dbReference type="Gene3D" id="2.40.30.60">
    <property type="entry name" value="RimM"/>
    <property type="match status" value="1"/>
</dbReference>
<evidence type="ECO:0000256" key="2">
    <source>
        <dbReference type="ARBA" id="ARBA00022517"/>
    </source>
</evidence>
<gene>
    <name evidence="5 8" type="primary">rimM</name>
    <name evidence="8" type="ORF">G5B42_07995</name>
</gene>
<dbReference type="RefSeq" id="WP_181339944.1">
    <property type="nucleotide sequence ID" value="NZ_JAAKDE010000015.1"/>
</dbReference>